<dbReference type="Proteomes" id="UP000054321">
    <property type="component" value="Unassembled WGS sequence"/>
</dbReference>
<dbReference type="InParanoid" id="A0A0C3HKJ1"/>
<dbReference type="EMBL" id="KN832874">
    <property type="protein sequence ID" value="KIN02857.1"/>
    <property type="molecule type" value="Genomic_DNA"/>
</dbReference>
<keyword evidence="2" id="KW-1185">Reference proteome</keyword>
<reference evidence="1 2" key="1">
    <citation type="submission" date="2014-04" db="EMBL/GenBank/DDBJ databases">
        <authorList>
            <consortium name="DOE Joint Genome Institute"/>
            <person name="Kuo A."/>
            <person name="Martino E."/>
            <person name="Perotto S."/>
            <person name="Kohler A."/>
            <person name="Nagy L.G."/>
            <person name="Floudas D."/>
            <person name="Copeland A."/>
            <person name="Barry K.W."/>
            <person name="Cichocki N."/>
            <person name="Veneault-Fourrey C."/>
            <person name="LaButti K."/>
            <person name="Lindquist E.A."/>
            <person name="Lipzen A."/>
            <person name="Lundell T."/>
            <person name="Morin E."/>
            <person name="Murat C."/>
            <person name="Sun H."/>
            <person name="Tunlid A."/>
            <person name="Henrissat B."/>
            <person name="Grigoriev I.V."/>
            <person name="Hibbett D.S."/>
            <person name="Martin F."/>
            <person name="Nordberg H.P."/>
            <person name="Cantor M.N."/>
            <person name="Hua S.X."/>
        </authorList>
    </citation>
    <scope>NUCLEOTIDE SEQUENCE [LARGE SCALE GENOMIC DNA]</scope>
    <source>
        <strain evidence="1 2">Zn</strain>
    </source>
</reference>
<evidence type="ECO:0000313" key="1">
    <source>
        <dbReference type="EMBL" id="KIN02857.1"/>
    </source>
</evidence>
<name>A0A0C3HKJ1_OIDMZ</name>
<accession>A0A0C3HKJ1</accession>
<organism evidence="1 2">
    <name type="scientific">Oidiodendron maius (strain Zn)</name>
    <dbReference type="NCBI Taxonomy" id="913774"/>
    <lineage>
        <taxon>Eukaryota</taxon>
        <taxon>Fungi</taxon>
        <taxon>Dikarya</taxon>
        <taxon>Ascomycota</taxon>
        <taxon>Pezizomycotina</taxon>
        <taxon>Leotiomycetes</taxon>
        <taxon>Leotiomycetes incertae sedis</taxon>
        <taxon>Myxotrichaceae</taxon>
        <taxon>Oidiodendron</taxon>
    </lineage>
</organism>
<proteinExistence type="predicted"/>
<gene>
    <name evidence="1" type="ORF">OIDMADRAFT_52683</name>
</gene>
<dbReference type="AlphaFoldDB" id="A0A0C3HKJ1"/>
<protein>
    <submittedName>
        <fullName evidence="1">Uncharacterized protein</fullName>
    </submittedName>
</protein>
<reference evidence="2" key="2">
    <citation type="submission" date="2015-01" db="EMBL/GenBank/DDBJ databases">
        <title>Evolutionary Origins and Diversification of the Mycorrhizal Mutualists.</title>
        <authorList>
            <consortium name="DOE Joint Genome Institute"/>
            <consortium name="Mycorrhizal Genomics Consortium"/>
            <person name="Kohler A."/>
            <person name="Kuo A."/>
            <person name="Nagy L.G."/>
            <person name="Floudas D."/>
            <person name="Copeland A."/>
            <person name="Barry K.W."/>
            <person name="Cichocki N."/>
            <person name="Veneault-Fourrey C."/>
            <person name="LaButti K."/>
            <person name="Lindquist E.A."/>
            <person name="Lipzen A."/>
            <person name="Lundell T."/>
            <person name="Morin E."/>
            <person name="Murat C."/>
            <person name="Riley R."/>
            <person name="Ohm R."/>
            <person name="Sun H."/>
            <person name="Tunlid A."/>
            <person name="Henrissat B."/>
            <person name="Grigoriev I.V."/>
            <person name="Hibbett D.S."/>
            <person name="Martin F."/>
        </authorList>
    </citation>
    <scope>NUCLEOTIDE SEQUENCE [LARGE SCALE GENOMIC DNA]</scope>
    <source>
        <strain evidence="2">Zn</strain>
    </source>
</reference>
<dbReference type="HOGENOM" id="CLU_2159129_0_0_1"/>
<sequence length="111" mass="12880">MYEIRIQGFSEACSDPDERLRQQHLDDTQYFHRAVQSACNDQCLFITKSWYRGLGPHIMSTECPDIWDKESGVHPELILVEKASLYEIWVLPEARTPFVLQPQGNSLSPDR</sequence>
<evidence type="ECO:0000313" key="2">
    <source>
        <dbReference type="Proteomes" id="UP000054321"/>
    </source>
</evidence>